<dbReference type="AlphaFoldDB" id="A0AB39HJK4"/>
<evidence type="ECO:0008006" key="5">
    <source>
        <dbReference type="Google" id="ProtNLM"/>
    </source>
</evidence>
<dbReference type="KEGG" id="vih:AB0763_13775"/>
<geneLocation type="plasmid" evidence="4">
    <name>p-HB236076</name>
</geneLocation>
<evidence type="ECO:0000256" key="3">
    <source>
        <dbReference type="SAM" id="SignalP"/>
    </source>
</evidence>
<sequence>MNFNLKNVSVVISAFFLSSYSGYLSAADLLNANEQQQLNQINQAYQSQYQATRIDDKNNQLNELNANVESAKIKLVNNFDIVSTDTQALQSKIQQGEFDQQLSEHLRQVAQTIANLKQQVSSSLAQIDVLEREISDSRSEIIQLDRTKSDALVELYDDIKQRYIRSAQQVYNDDYQGQLQCDVTESISVCVNRNLSSMRNAFMLSKGGLDRVKLTQFKVVDATQKLSGDLVYSVSASYQLVYSPNIEMELRKTLGLDKIRFVLRSNSSDTVFYIGDERIGSGETVNVSGDYVGLYNVKAVNNGKVQSLRLTLENDGDYYFPFSNPGHSKSSATTAKRTNVTQSERKARPVTSKTSGSSTTAAVTHSQPKTVQIQPTHVDQSGKVIEPEPVVTTSATQQDAEKSASVKPLSGSYSNQVLYKDPSFTFILPQSSNADGKTPAALSFAQAKQYCEEKLSSRLLSKAGFQYINLYVDIPQGNYWMSDGKLYSSERHDEVAKDSNNNQFVCMVNLTK</sequence>
<evidence type="ECO:0000256" key="2">
    <source>
        <dbReference type="SAM" id="MobiDB-lite"/>
    </source>
</evidence>
<dbReference type="RefSeq" id="WP_306099763.1">
    <property type="nucleotide sequence ID" value="NZ_CP162602.1"/>
</dbReference>
<feature type="chain" id="PRO_5044205498" description="Chromosome partitioning protein ParA" evidence="3">
    <location>
        <begin position="27"/>
        <end position="512"/>
    </location>
</feature>
<evidence type="ECO:0000256" key="1">
    <source>
        <dbReference type="SAM" id="Coils"/>
    </source>
</evidence>
<evidence type="ECO:0000313" key="4">
    <source>
        <dbReference type="EMBL" id="XDK26849.1"/>
    </source>
</evidence>
<feature type="coiled-coil region" evidence="1">
    <location>
        <begin position="113"/>
        <end position="147"/>
    </location>
</feature>
<reference evidence="4" key="1">
    <citation type="submission" date="2024-07" db="EMBL/GenBank/DDBJ databases">
        <title>Genome Analysis of a Potential Novel Vibrio Species Secreting pH- and Thermo-stable Alginate Lyase and its Application in Producing Alginate Oligosaccharides.</title>
        <authorList>
            <person name="Huang H."/>
            <person name="Bao K."/>
        </authorList>
    </citation>
    <scope>NUCLEOTIDE SEQUENCE</scope>
    <source>
        <strain evidence="4">HB236076</strain>
        <plasmid evidence="4">p-HB236076</plasmid>
    </source>
</reference>
<proteinExistence type="predicted"/>
<gene>
    <name evidence="4" type="ORF">AB0763_13775</name>
</gene>
<keyword evidence="1" id="KW-0175">Coiled coil</keyword>
<feature type="compositionally biased region" description="Polar residues" evidence="2">
    <location>
        <begin position="325"/>
        <end position="342"/>
    </location>
</feature>
<feature type="compositionally biased region" description="Polar residues" evidence="2">
    <location>
        <begin position="367"/>
        <end position="378"/>
    </location>
</feature>
<feature type="compositionally biased region" description="Low complexity" evidence="2">
    <location>
        <begin position="350"/>
        <end position="366"/>
    </location>
</feature>
<keyword evidence="3" id="KW-0732">Signal</keyword>
<feature type="region of interest" description="Disordered" evidence="2">
    <location>
        <begin position="323"/>
        <end position="378"/>
    </location>
</feature>
<feature type="signal peptide" evidence="3">
    <location>
        <begin position="1"/>
        <end position="26"/>
    </location>
</feature>
<accession>A0AB39HJK4</accession>
<organism evidence="4">
    <name type="scientific">Vibrio sp. HB236076</name>
    <dbReference type="NCBI Taxonomy" id="3232307"/>
    <lineage>
        <taxon>Bacteria</taxon>
        <taxon>Pseudomonadati</taxon>
        <taxon>Pseudomonadota</taxon>
        <taxon>Gammaproteobacteria</taxon>
        <taxon>Vibrionales</taxon>
        <taxon>Vibrionaceae</taxon>
        <taxon>Vibrio</taxon>
    </lineage>
</organism>
<protein>
    <recommendedName>
        <fullName evidence="5">Chromosome partitioning protein ParA</fullName>
    </recommendedName>
</protein>
<name>A0AB39HJK4_9VIBR</name>
<keyword evidence="4" id="KW-0614">Plasmid</keyword>
<dbReference type="EMBL" id="CP162602">
    <property type="protein sequence ID" value="XDK26849.1"/>
    <property type="molecule type" value="Genomic_DNA"/>
</dbReference>